<proteinExistence type="inferred from homology"/>
<dbReference type="GO" id="GO:0016592">
    <property type="term" value="C:mediator complex"/>
    <property type="evidence" value="ECO:0007669"/>
    <property type="project" value="InterPro"/>
</dbReference>
<evidence type="ECO:0000313" key="9">
    <source>
        <dbReference type="Proteomes" id="UP000549394"/>
    </source>
</evidence>
<evidence type="ECO:0000256" key="6">
    <source>
        <dbReference type="RuleBase" id="RU364143"/>
    </source>
</evidence>
<keyword evidence="3 6" id="KW-0805">Transcription regulation</keyword>
<comment type="function">
    <text evidence="6">Component of the Mediator complex, a coactivator involved in the regulated transcription of nearly all RNA polymerase II-dependent genes. Mediator functions as a bridge to convey information from gene-specific regulatory proteins to the basal RNA polymerase II transcription machinery. Mediator is recruited to promoters by direct interactions with regulatory proteins and serves as a scaffold for the assembly of a functional preinitiation complex with RNA polymerase II and the general transcription factors.</text>
</comment>
<comment type="subcellular location">
    <subcellularLocation>
        <location evidence="1 6">Nucleus</location>
    </subcellularLocation>
</comment>
<feature type="compositionally biased region" description="Basic and acidic residues" evidence="7">
    <location>
        <begin position="206"/>
        <end position="219"/>
    </location>
</feature>
<dbReference type="Gene3D" id="3.10.450.580">
    <property type="entry name" value="Mediator complex, subunit Med6"/>
    <property type="match status" value="1"/>
</dbReference>
<evidence type="ECO:0000313" key="8">
    <source>
        <dbReference type="EMBL" id="CAD5119201.1"/>
    </source>
</evidence>
<dbReference type="OrthoDB" id="344220at2759"/>
<dbReference type="Proteomes" id="UP000549394">
    <property type="component" value="Unassembled WGS sequence"/>
</dbReference>
<sequence>MAKNSTGSDNHLHIMWRDSAWTPMLNPSNILEYFSQSPFYDRTCNNEIIKMQRLKVNQLQNMTGIEYFLIHTQEPIFYVIRKIHRNSPTQTSTICDYYIIDGSIYQAPDLSSVLNSRLLNATHNLSSAFAEVRSYFRYHPSVGYWWQFKNDLSESKAETVPKNEDYGSSFQRNRIDLLLREQAKKYPPKISQPPQAENMQLVENNQTEKKSHSVAEDSKPILSNSSMPPPGKKPKMMMH</sequence>
<dbReference type="Pfam" id="PF04934">
    <property type="entry name" value="Med6"/>
    <property type="match status" value="1"/>
</dbReference>
<evidence type="ECO:0000256" key="1">
    <source>
        <dbReference type="ARBA" id="ARBA00004123"/>
    </source>
</evidence>
<keyword evidence="6" id="KW-0010">Activator</keyword>
<dbReference type="InterPro" id="IPR007018">
    <property type="entry name" value="Mediator_Med6"/>
</dbReference>
<dbReference type="GO" id="GO:0006357">
    <property type="term" value="P:regulation of transcription by RNA polymerase II"/>
    <property type="evidence" value="ECO:0007669"/>
    <property type="project" value="InterPro"/>
</dbReference>
<gene>
    <name evidence="6" type="primary">MED6</name>
    <name evidence="8" type="ORF">DGYR_LOCUS7476</name>
</gene>
<keyword evidence="9" id="KW-1185">Reference proteome</keyword>
<evidence type="ECO:0000256" key="2">
    <source>
        <dbReference type="ARBA" id="ARBA00007526"/>
    </source>
</evidence>
<reference evidence="8 9" key="1">
    <citation type="submission" date="2020-08" db="EMBL/GenBank/DDBJ databases">
        <authorList>
            <person name="Hejnol A."/>
        </authorList>
    </citation>
    <scope>NUCLEOTIDE SEQUENCE [LARGE SCALE GENOMIC DNA]</scope>
</reference>
<keyword evidence="4 6" id="KW-0804">Transcription</keyword>
<organism evidence="8 9">
    <name type="scientific">Dimorphilus gyrociliatus</name>
    <dbReference type="NCBI Taxonomy" id="2664684"/>
    <lineage>
        <taxon>Eukaryota</taxon>
        <taxon>Metazoa</taxon>
        <taxon>Spiralia</taxon>
        <taxon>Lophotrochozoa</taxon>
        <taxon>Annelida</taxon>
        <taxon>Polychaeta</taxon>
        <taxon>Polychaeta incertae sedis</taxon>
        <taxon>Dinophilidae</taxon>
        <taxon>Dimorphilus</taxon>
    </lineage>
</organism>
<dbReference type="AlphaFoldDB" id="A0A7I8VSF8"/>
<accession>A0A7I8VSF8</accession>
<evidence type="ECO:0000256" key="3">
    <source>
        <dbReference type="ARBA" id="ARBA00023015"/>
    </source>
</evidence>
<protein>
    <recommendedName>
        <fullName evidence="6">Mediator of RNA polymerase II transcription subunit 6</fullName>
    </recommendedName>
    <alternativeName>
        <fullName evidence="6">Mediator complex subunit 6</fullName>
    </alternativeName>
</protein>
<dbReference type="EMBL" id="CAJFCJ010000009">
    <property type="protein sequence ID" value="CAD5119201.1"/>
    <property type="molecule type" value="Genomic_DNA"/>
</dbReference>
<comment type="subunit">
    <text evidence="6">Component of the Mediator complex.</text>
</comment>
<comment type="caution">
    <text evidence="8">The sequence shown here is derived from an EMBL/GenBank/DDBJ whole genome shotgun (WGS) entry which is preliminary data.</text>
</comment>
<dbReference type="InterPro" id="IPR038566">
    <property type="entry name" value="Mediator_Med6_sf"/>
</dbReference>
<evidence type="ECO:0000256" key="5">
    <source>
        <dbReference type="ARBA" id="ARBA00023242"/>
    </source>
</evidence>
<dbReference type="GO" id="GO:0003712">
    <property type="term" value="F:transcription coregulator activity"/>
    <property type="evidence" value="ECO:0007669"/>
    <property type="project" value="InterPro"/>
</dbReference>
<keyword evidence="5 6" id="KW-0539">Nucleus</keyword>
<evidence type="ECO:0000256" key="7">
    <source>
        <dbReference type="SAM" id="MobiDB-lite"/>
    </source>
</evidence>
<feature type="region of interest" description="Disordered" evidence="7">
    <location>
        <begin position="185"/>
        <end position="239"/>
    </location>
</feature>
<feature type="compositionally biased region" description="Polar residues" evidence="7">
    <location>
        <begin position="192"/>
        <end position="205"/>
    </location>
</feature>
<evidence type="ECO:0000256" key="4">
    <source>
        <dbReference type="ARBA" id="ARBA00023163"/>
    </source>
</evidence>
<dbReference type="PANTHER" id="PTHR13104">
    <property type="entry name" value="MED-6-RELATED"/>
    <property type="match status" value="1"/>
</dbReference>
<comment type="similarity">
    <text evidence="2 6">Belongs to the Mediator complex subunit 6 family.</text>
</comment>
<name>A0A7I8VSF8_9ANNE</name>